<dbReference type="EMBL" id="JAAGKO020000006">
    <property type="protein sequence ID" value="MDI5962420.1"/>
    <property type="molecule type" value="Genomic_DNA"/>
</dbReference>
<protein>
    <submittedName>
        <fullName evidence="4">Nitroreductase family protein</fullName>
    </submittedName>
</protein>
<evidence type="ECO:0000259" key="3">
    <source>
        <dbReference type="Pfam" id="PF00881"/>
    </source>
</evidence>
<dbReference type="CDD" id="cd02062">
    <property type="entry name" value="Nitro_FMN_reductase"/>
    <property type="match status" value="1"/>
</dbReference>
<dbReference type="Pfam" id="PF00881">
    <property type="entry name" value="Nitroreductase"/>
    <property type="match status" value="1"/>
</dbReference>
<keyword evidence="2" id="KW-0560">Oxidoreductase</keyword>
<accession>A0ABT6VVC5</accession>
<dbReference type="SUPFAM" id="SSF55469">
    <property type="entry name" value="FMN-dependent nitroreductase-like"/>
    <property type="match status" value="1"/>
</dbReference>
<sequence>MEYRDVIRRRRMVRHFSDRPVPADAVERILASALRAPSGGFAQGWAFLALTGAADRARFWACVPNATEHAPELQPAPLVVVPMAREKSYVERYSMPDKIEDDPDGPRFSVPYWYIDAGMASLLMLLSTVDEHLDAGFFTIGVAEIPVVRDAFGIPEDYDPIGAIAIGHRAENLPPQVGRIAERRLGVDVLVHRGAWGRHHVDP</sequence>
<organism evidence="4 5">
    <name type="scientific">Streptantibioticus silvisoli</name>
    <dbReference type="NCBI Taxonomy" id="2705255"/>
    <lineage>
        <taxon>Bacteria</taxon>
        <taxon>Bacillati</taxon>
        <taxon>Actinomycetota</taxon>
        <taxon>Actinomycetes</taxon>
        <taxon>Kitasatosporales</taxon>
        <taxon>Streptomycetaceae</taxon>
        <taxon>Streptantibioticus</taxon>
    </lineage>
</organism>
<dbReference type="InterPro" id="IPR000415">
    <property type="entry name" value="Nitroreductase-like"/>
</dbReference>
<proteinExistence type="inferred from homology"/>
<evidence type="ECO:0000256" key="1">
    <source>
        <dbReference type="ARBA" id="ARBA00007118"/>
    </source>
</evidence>
<feature type="domain" description="Nitroreductase" evidence="3">
    <location>
        <begin position="7"/>
        <end position="168"/>
    </location>
</feature>
<dbReference type="Gene3D" id="3.40.109.10">
    <property type="entry name" value="NADH Oxidase"/>
    <property type="match status" value="1"/>
</dbReference>
<evidence type="ECO:0000313" key="5">
    <source>
        <dbReference type="Proteomes" id="UP001156398"/>
    </source>
</evidence>
<dbReference type="PANTHER" id="PTHR43673:SF10">
    <property type="entry name" value="NADH DEHYDROGENASE_NAD(P)H NITROREDUCTASE XCC3605-RELATED"/>
    <property type="match status" value="1"/>
</dbReference>
<keyword evidence="5" id="KW-1185">Reference proteome</keyword>
<evidence type="ECO:0000256" key="2">
    <source>
        <dbReference type="ARBA" id="ARBA00023002"/>
    </source>
</evidence>
<dbReference type="Proteomes" id="UP001156398">
    <property type="component" value="Unassembled WGS sequence"/>
</dbReference>
<gene>
    <name evidence="4" type="ORF">POF43_006785</name>
</gene>
<evidence type="ECO:0000313" key="4">
    <source>
        <dbReference type="EMBL" id="MDI5962420.1"/>
    </source>
</evidence>
<comment type="caution">
    <text evidence="4">The sequence shown here is derived from an EMBL/GenBank/DDBJ whole genome shotgun (WGS) entry which is preliminary data.</text>
</comment>
<reference evidence="4 5" key="1">
    <citation type="submission" date="2023-05" db="EMBL/GenBank/DDBJ databases">
        <title>Streptantibioticus silvisoli sp. nov., acidotolerant actinomycetes 1 from pine litter.</title>
        <authorList>
            <person name="Swiecimska M."/>
            <person name="Golinska P."/>
            <person name="Sangal V."/>
            <person name="Wachnowicz B."/>
            <person name="Goodfellow M."/>
        </authorList>
    </citation>
    <scope>NUCLEOTIDE SEQUENCE [LARGE SCALE GENOMIC DNA]</scope>
    <source>
        <strain evidence="4 5">SL54</strain>
    </source>
</reference>
<dbReference type="PANTHER" id="PTHR43673">
    <property type="entry name" value="NAD(P)H NITROREDUCTASE YDGI-RELATED"/>
    <property type="match status" value="1"/>
</dbReference>
<dbReference type="RefSeq" id="WP_271323073.1">
    <property type="nucleotide sequence ID" value="NZ_JAAGKO020000006.1"/>
</dbReference>
<comment type="similarity">
    <text evidence="1">Belongs to the nitroreductase family.</text>
</comment>
<name>A0ABT6VVC5_9ACTN</name>
<dbReference type="InterPro" id="IPR029479">
    <property type="entry name" value="Nitroreductase"/>
</dbReference>